<dbReference type="PROSITE" id="PS50197">
    <property type="entry name" value="BEACH"/>
    <property type="match status" value="1"/>
</dbReference>
<dbReference type="PANTHER" id="PTHR46108">
    <property type="entry name" value="BLUE CHEESE"/>
    <property type="match status" value="1"/>
</dbReference>
<evidence type="ECO:0008006" key="9">
    <source>
        <dbReference type="Google" id="ProtNLM"/>
    </source>
</evidence>
<feature type="compositionally biased region" description="Basic and acidic residues" evidence="4">
    <location>
        <begin position="18"/>
        <end position="31"/>
    </location>
</feature>
<evidence type="ECO:0000256" key="4">
    <source>
        <dbReference type="SAM" id="MobiDB-lite"/>
    </source>
</evidence>
<keyword evidence="2" id="KW-0677">Repeat</keyword>
<dbReference type="PROSITE" id="PS00678">
    <property type="entry name" value="WD_REPEATS_1"/>
    <property type="match status" value="1"/>
</dbReference>
<feature type="region of interest" description="Disordered" evidence="4">
    <location>
        <begin position="1"/>
        <end position="57"/>
    </location>
</feature>
<name>A0A4D9DHF7_9STRA</name>
<evidence type="ECO:0000259" key="5">
    <source>
        <dbReference type="PROSITE" id="PS50197"/>
    </source>
</evidence>
<feature type="region of interest" description="Disordered" evidence="4">
    <location>
        <begin position="3181"/>
        <end position="3244"/>
    </location>
</feature>
<organism evidence="7 8">
    <name type="scientific">Nannochloropsis salina CCMP1776</name>
    <dbReference type="NCBI Taxonomy" id="1027361"/>
    <lineage>
        <taxon>Eukaryota</taxon>
        <taxon>Sar</taxon>
        <taxon>Stramenopiles</taxon>
        <taxon>Ochrophyta</taxon>
        <taxon>Eustigmatophyceae</taxon>
        <taxon>Eustigmatales</taxon>
        <taxon>Monodopsidaceae</taxon>
        <taxon>Microchloropsis</taxon>
        <taxon>Microchloropsis salina</taxon>
    </lineage>
</organism>
<dbReference type="OrthoDB" id="26681at2759"/>
<evidence type="ECO:0000313" key="8">
    <source>
        <dbReference type="Proteomes" id="UP000355283"/>
    </source>
</evidence>
<dbReference type="Pfam" id="PF00400">
    <property type="entry name" value="WD40"/>
    <property type="match status" value="2"/>
</dbReference>
<dbReference type="InterPro" id="IPR001680">
    <property type="entry name" value="WD40_rpt"/>
</dbReference>
<dbReference type="PROSITE" id="PS51783">
    <property type="entry name" value="PH_BEACH"/>
    <property type="match status" value="1"/>
</dbReference>
<protein>
    <recommendedName>
        <fullName evidence="9">DUF4704 domain-containing protein</fullName>
    </recommendedName>
</protein>
<feature type="repeat" description="WD" evidence="3">
    <location>
        <begin position="3869"/>
        <end position="3910"/>
    </location>
</feature>
<evidence type="ECO:0000256" key="1">
    <source>
        <dbReference type="ARBA" id="ARBA00022574"/>
    </source>
</evidence>
<evidence type="ECO:0000256" key="2">
    <source>
        <dbReference type="ARBA" id="ARBA00022737"/>
    </source>
</evidence>
<keyword evidence="1 3" id="KW-0853">WD repeat</keyword>
<dbReference type="PROSITE" id="PS50294">
    <property type="entry name" value="WD_REPEATS_REGION"/>
    <property type="match status" value="2"/>
</dbReference>
<dbReference type="CDD" id="cd06071">
    <property type="entry name" value="Beach"/>
    <property type="match status" value="1"/>
</dbReference>
<accession>A0A4D9DHF7</accession>
<evidence type="ECO:0000259" key="6">
    <source>
        <dbReference type="PROSITE" id="PS51783"/>
    </source>
</evidence>
<dbReference type="PROSITE" id="PS50082">
    <property type="entry name" value="WD_REPEATS_2"/>
    <property type="match status" value="2"/>
</dbReference>
<dbReference type="SUPFAM" id="SSF81837">
    <property type="entry name" value="BEACH domain"/>
    <property type="match status" value="1"/>
</dbReference>
<dbReference type="InterPro" id="IPR015943">
    <property type="entry name" value="WD40/YVTN_repeat-like_dom_sf"/>
</dbReference>
<dbReference type="InterPro" id="IPR051944">
    <property type="entry name" value="BEACH_domain_protein"/>
</dbReference>
<dbReference type="SMART" id="SM01026">
    <property type="entry name" value="Beach"/>
    <property type="match status" value="1"/>
</dbReference>
<dbReference type="EMBL" id="SDOX01000002">
    <property type="protein sequence ID" value="TFJ88259.1"/>
    <property type="molecule type" value="Genomic_DNA"/>
</dbReference>
<feature type="compositionally biased region" description="Low complexity" evidence="4">
    <location>
        <begin position="132"/>
        <end position="142"/>
    </location>
</feature>
<dbReference type="SUPFAM" id="SSF50978">
    <property type="entry name" value="WD40 repeat-like"/>
    <property type="match status" value="1"/>
</dbReference>
<feature type="region of interest" description="Disordered" evidence="4">
    <location>
        <begin position="464"/>
        <end position="497"/>
    </location>
</feature>
<evidence type="ECO:0000313" key="7">
    <source>
        <dbReference type="EMBL" id="TFJ88259.1"/>
    </source>
</evidence>
<dbReference type="InterPro" id="IPR036322">
    <property type="entry name" value="WD40_repeat_dom_sf"/>
</dbReference>
<dbReference type="FunFam" id="1.10.1540.10:FF:000001">
    <property type="entry name" value="neurobeachin isoform X1"/>
    <property type="match status" value="1"/>
</dbReference>
<proteinExistence type="predicted"/>
<dbReference type="InterPro" id="IPR036372">
    <property type="entry name" value="BEACH_dom_sf"/>
</dbReference>
<sequence length="4174" mass="453927">MQAWLSRVASAATGGGKRRGEESLFDTDVKESPLGSSRDGSRVGRFRPASMAGDGGLPLSAEDMARGRQITTVCEAVVLEIQRILRSAKEAHDKKETGPLGTVQLPVRWAGTDDLLNLLSGGAPDPAGQVPGSGRPSAPRPSGEQEGHTHPRITLGCLEPLIDHPQFASRCLDAALAPNLGHCLRLMRVLELEDASPCSSSPEESPSDRGMTPPLTADATSRIRRLLVRLCQEGAVAEQLRHPLEGLFKLSTAPYPPRGGHVQAAALEVIEAISSRALSSSLVWFIHDRQIVVHMVDDLMDLCHIADGQEGGETGGSLDTAAAEDDDPLVNCLLLGPEAEAAGSWLLAAKAVITLVAHSARHSAALLDDLQEAGGYDLFRSMLRRSSPAHRSELLAALVPLVGAGPDGQVARTGGNQQQDPGALNGLARNFAAFAVLRDVFVDATPVLRTLLTAPAMANERLDEAKKEDIDGPGPLSRANIASSAVKKSPSGHTPQLPQIDLMNVARQSIQFYKETSATTNEGEKGKIESREELQMQLLNTLLQVYSNNPQNYALLEPRFMVLSLYLACLSSFSSPDLKLIVIKTLEYVCSGVANCAPGDALRAAAFTFRASCENFLEDRCGPFPEGVRLDEDPGTTVHVLNKTLRENVELVCGTLEKLIQFDHHFVEVLGTTDVMGNVLYPLLNRAVDEAKRVSTDMESNATSCVEDKQQLIVPPSKSTGSKSMVRTPEGVDQVVCLCCRVLLIMLQETPTTASQLCREAHLQHALYAVIGELGLRSTQAALRVLQTAALADPAGLREDLTCFIELLQSCREERWRQLVVLKSIKEILLSDSTVNDLWRSFCGFEAVVAALSSLDGAFGSEMHESSEIVIDTSKDSVVSDEENQGGVTMSAGAVEDSRSTVPLTPETQVHDTTTGEAEHFRNVLYSGQEQLICLELMIQIIRIITIAISGKVLGNLRARVENRQYLKNEIGYDTLKCCLLNSKVLTHERFSREIVKCIFMMVTEEASFNIKLKGDRQATVKNADAALLLFSLLKELPRSVAGYILQKLLQLIANSTYVAAEQLCLAGALRQVLVQFYDILNDPEDPLYGHLLRLLYLSGRHRVTVPDTISMLRCLGRPLFLNKDGAIVLCPSFRRQMALHPELARRRRPALDEQWKSLLILAELAETSDSVPFLRLGGGRGDLLALSRKWASEEPKEIGIMDFDSVYAATAYSEGMRFVMVPTVGGAQSSASSSGFSYSCWFRFGVEGTDFAVSTCDEDIEETGTPTDAGVPGDADEGCPLNSAGITQQILWLFTVSSTSAKSSLQIYLDLTHRQLCVESYVSKGLDTELIPVDLESGKWHHFLLVHRRARNLLSNAKSTLNVYLNGMEVAESFKTDHVSFLESPTSRCFIGVPLPDTLKVSENVLRGAVAPIWHMGPILLTQEALPAPQAATAIYVSGPSYLGSFQGERPVQNSIHATVTALLARLHNGGVAPTPSSTAGVDTISALLARGLQDVLRIDHRRTREEEALAALLSLRIPLEHVVFSFHAAYASPCEITPRHLSGGSNQNLDIYHEPCYRLVNTIGHLCEEARAQWGVVFGDGALMNPLSISDSIFGIAGPQVLFPLLEVADSSMALCVVLELVRVFCRGHAANLEYMQETGYRVMVFLLARKKDLFTPDVLRACLALAVDTNPTAKNTEGESASEEGEPLAPALAQKTPYSSDKCDNSPRTSLNPSPHCTSRVLVDATALKHLVLNWELWGSNQDHEIVIALLAELHGLLSPENPNAVFNAYRLHYLGLVRWTLSVMMQAVKLSSGGQEGGWVLPRITYEDAHWAQTSVTLPDKLLMLCGDLLEQLLLTRMAENDVNDIASVLLSTVAQPSSSRGDLGETLEGITGSNSTNGSMSFRPAAQVVNISALKFGSKDVLSAQSIVRIYLLNILIKVLTREYESRHQTRTTGGQGVVRKVMDFFSLETERKTGKIGLGGGNLAPAAAASNASTFQRGGSVTGRGPNASATQVKNLFQEDDHEISKALSRCMSPDWFHAVLASCRDALSISLTLRALFILFQERDDFVLAFSEYDTGFVTLGSFLPSISASPVVLMPLLAVILGVPMVQLPSLTNLEEIHLYELLDPLIANGHEMRRLSRPVFGSLMSALMESLNRNLHLSRRKDSVEVRKRAKYCVEGTLECVKRALEDSVEFMQLSKSKEFLSPVVQSVYACADVVDTWQKERQTSGGLSPIHHPDEKTVQSGGTAEVTTGDVADSPDVKAFFEATEAQRLLLLVTLVLRDSFFTPAGFVQGTSASAQVLVREVFLAFPHTASEKHIHCFYRVFLTLLQDLVKEAFSSGDSIPVGNVVAVCCVLFEMTKLSLLPIPLLSTALDLTLKAAREISGTRINKSMGNDLQQVLLTDLITIGQAFSIVALRRTRQGDASLESASILSIVHAHLHLLLSHSKRLGGPNSSAGLNGAGAVASGGITPSSRAGTSGVPLLSSHGGKWRKALASSMSMDEAGMEAALSNAGLASLSTGVPSTPLDISKSVHSLSAMLSRPLDAGNVTSRMHELCVNFGPDKDEPFVICLLNELNGILLDDKYAIGGGDGSRRVAARICEVLLKQRENVMTELFNPESRDKQIKGSKEKRFPDIISEGFYLLLPAKEVTGMNSSGRRPKWEDDAVLRLDRFERWFASAEARSDILHAFRPLKDRALALLPDEPSSTDDVLHRLRAAKVPAFSLGQSSAHDRLTRGEHLNVRKAFETFINFHQHIIRSGLADIANGSWHWKEVLRSLRGVASVWEGVDVQEGNDEDRWATANSEAAEVVVRLLQQRFRWKLDLSEGPERMRRRLQRNYEFEEVYNVLERPSLEEISARRLPLGVSAALKDEEGKCSDLYVDDEGNPLLSSSPSTSSLDDLMQDMDFDLRATTKFIKQVALVHKSSGICGRSRNSGHGDDYDEDDLFDSYGEGEDGPRPFIDNAATSPRALEVDAADGGPDMREYTPSPVEQVAKNFSTAALGEEDAAVTVDASSTTVRNPRTTGGLEDLGATACPFHESPVSDACSTRLERPGSVREPELMSSMSHLKLVRDTCSNSSLSSLPPALRSQVSLADIDSSNHLQASGSLALLAMEAAVSDSKDRNVVANELIAGFVDESDGPILRLYNVQRCTGLEVSPALLLFCRHSLVIVDGFVKASGDEAQSSTNVVTIKRVSCSSSTSPPPASLPAAGSQGDDGKHKTETTENNPISKEHTGDDGEVTGCRKVKESGSSSARSGEDIDDRFKVYLRAPSRKSDDLQPSAEALLMNSMLDNTNTSAFPSKVSAKQPGEDDSMENRACSLTRIGFDLENPPHVERMRFDRLRILYKRRYQFRHVAVEFFDVDGRSFLVALETPAEQTQVVDLVLDAPLVNSVFWSNNQDGALQKLGGGGRINYKRFMSHWRQQLTTRWQSGRMTNFEYLMHLNALAGRSFHDLTQYPVFPWVLSDYTSPTLDLNNPDVYRDLRKPMGALGGSRAKQFQERFEQLASLVEDMAPEEAAGEAPPFHYGTHYSCAGYVLYYLLRLEPYARLHLQLQGGKFDKADRLFRDIKSSWDSASHENLQDVRELIPEFFYLPDFLTNHNQFDYGWLQKGLDVNHVMLPPWAKGDAREFVRLQRMALESKHVSENLCHWIDLVFGYKQTGPEAEKSQNLFVHLTYEGVVDIDAIQDPVVREATIAQIHNFGQTPSRLFKRSHPARRVPLPLQSQQLDEASVTMMAGTSGNIAGLGGNTAGSAIVGGNASTANSALNSTGLQRSVDISALNWHQFTTPSLCIVGAPQTIALRPAATSQLGAPHGGALPSPTHPVGDVWAVKDRPVGVGLDCSLVPPSLVKYARYGSPDNGLAFRVAIPTTRHQYVDRVVSVHEQLHLGPVNCLALDEAGELAVTGSSDSTLRVWSLAKHNASAPPTQLYSNAGGGGKTLSLQATLCGHSSEVLCVDVAAELGILLSGGADRVAVVWDVRDFTSQRLLVGHAAPVISVSINKLTGDMVTLGGVDVRVWSVTGELLAQVSAIAVVKEVPTCAVATGCPEWLNGVVAVTGHDNGKLCLWGLHHLSDDEAGQRIDRGASAAGAREERAWRGGKCMDGDDLAGAGAEVDLGSNTGTTQGRQLKVMQILQGIHTAAITTIRVGKDQRGVTAGDATGKCSRWTSMRLDQMPERELVQLTATARRK</sequence>
<feature type="region of interest" description="Disordered" evidence="4">
    <location>
        <begin position="116"/>
        <end position="151"/>
    </location>
</feature>
<evidence type="ECO:0000256" key="3">
    <source>
        <dbReference type="PROSITE-ProRule" id="PRU00221"/>
    </source>
</evidence>
<dbReference type="Gene3D" id="1.10.1540.10">
    <property type="entry name" value="BEACH domain"/>
    <property type="match status" value="1"/>
</dbReference>
<dbReference type="Gene3D" id="2.30.29.30">
    <property type="entry name" value="Pleckstrin-homology domain (PH domain)/Phosphotyrosine-binding domain (PTB)"/>
    <property type="match status" value="1"/>
</dbReference>
<dbReference type="Gene3D" id="2.130.10.10">
    <property type="entry name" value="YVTN repeat-like/Quinoprotein amine dehydrogenase"/>
    <property type="match status" value="1"/>
</dbReference>
<comment type="caution">
    <text evidence="7">The sequence shown here is derived from an EMBL/GenBank/DDBJ whole genome shotgun (WGS) entry which is preliminary data.</text>
</comment>
<dbReference type="Proteomes" id="UP000355283">
    <property type="component" value="Unassembled WGS sequence"/>
</dbReference>
<dbReference type="Pfam" id="PF02138">
    <property type="entry name" value="Beach"/>
    <property type="match status" value="1"/>
</dbReference>
<feature type="repeat" description="WD" evidence="3">
    <location>
        <begin position="3931"/>
        <end position="3972"/>
    </location>
</feature>
<dbReference type="InterPro" id="IPR011993">
    <property type="entry name" value="PH-like_dom_sf"/>
</dbReference>
<keyword evidence="8" id="KW-1185">Reference proteome</keyword>
<feature type="region of interest" description="Disordered" evidence="4">
    <location>
        <begin position="2213"/>
        <end position="2240"/>
    </location>
</feature>
<dbReference type="InterPro" id="IPR000409">
    <property type="entry name" value="BEACH_dom"/>
</dbReference>
<feature type="domain" description="BEACH-type PH" evidence="6">
    <location>
        <begin position="3123"/>
        <end position="3371"/>
    </location>
</feature>
<dbReference type="PANTHER" id="PTHR46108:SF4">
    <property type="entry name" value="BLUE CHEESE"/>
    <property type="match status" value="1"/>
</dbReference>
<dbReference type="SMART" id="SM00320">
    <property type="entry name" value="WD40"/>
    <property type="match status" value="4"/>
</dbReference>
<dbReference type="InterPro" id="IPR023362">
    <property type="entry name" value="PH-BEACH_dom"/>
</dbReference>
<dbReference type="SUPFAM" id="SSF50729">
    <property type="entry name" value="PH domain-like"/>
    <property type="match status" value="1"/>
</dbReference>
<gene>
    <name evidence="7" type="ORF">NSK_000608</name>
</gene>
<feature type="domain" description="BEACH" evidence="5">
    <location>
        <begin position="3400"/>
        <end position="3702"/>
    </location>
</feature>
<dbReference type="InterPro" id="IPR019775">
    <property type="entry name" value="WD40_repeat_CS"/>
</dbReference>
<reference evidence="7 8" key="1">
    <citation type="submission" date="2019-01" db="EMBL/GenBank/DDBJ databases">
        <title>Nuclear Genome Assembly of the Microalgal Biofuel strain Nannochloropsis salina CCMP1776.</title>
        <authorList>
            <person name="Hovde B."/>
        </authorList>
    </citation>
    <scope>NUCLEOTIDE SEQUENCE [LARGE SCALE GENOMIC DNA]</scope>
    <source>
        <strain evidence="7 8">CCMP1776</strain>
    </source>
</reference>